<evidence type="ECO:0000313" key="1">
    <source>
        <dbReference type="EMBL" id="KAJ1675744.1"/>
    </source>
</evidence>
<organism evidence="1 2">
    <name type="scientific">Spiromyces aspiralis</name>
    <dbReference type="NCBI Taxonomy" id="68401"/>
    <lineage>
        <taxon>Eukaryota</taxon>
        <taxon>Fungi</taxon>
        <taxon>Fungi incertae sedis</taxon>
        <taxon>Zoopagomycota</taxon>
        <taxon>Kickxellomycotina</taxon>
        <taxon>Kickxellomycetes</taxon>
        <taxon>Kickxellales</taxon>
        <taxon>Kickxellaceae</taxon>
        <taxon>Spiromyces</taxon>
    </lineage>
</organism>
<proteinExistence type="predicted"/>
<comment type="caution">
    <text evidence="1">The sequence shown here is derived from an EMBL/GenBank/DDBJ whole genome shotgun (WGS) entry which is preliminary data.</text>
</comment>
<dbReference type="Proteomes" id="UP001145114">
    <property type="component" value="Unassembled WGS sequence"/>
</dbReference>
<evidence type="ECO:0000313" key="2">
    <source>
        <dbReference type="Proteomes" id="UP001145114"/>
    </source>
</evidence>
<protein>
    <submittedName>
        <fullName evidence="1">Uncharacterized protein</fullName>
    </submittedName>
</protein>
<accession>A0ACC1HP71</accession>
<keyword evidence="2" id="KW-1185">Reference proteome</keyword>
<reference evidence="1" key="1">
    <citation type="submission" date="2022-06" db="EMBL/GenBank/DDBJ databases">
        <title>Phylogenomic reconstructions and comparative analyses of Kickxellomycotina fungi.</title>
        <authorList>
            <person name="Reynolds N.K."/>
            <person name="Stajich J.E."/>
            <person name="Barry K."/>
            <person name="Grigoriev I.V."/>
            <person name="Crous P."/>
            <person name="Smith M.E."/>
        </authorList>
    </citation>
    <scope>NUCLEOTIDE SEQUENCE</scope>
    <source>
        <strain evidence="1">RSA 2271</strain>
    </source>
</reference>
<gene>
    <name evidence="1" type="ORF">EV182_000663</name>
</gene>
<name>A0ACC1HP71_9FUNG</name>
<dbReference type="EMBL" id="JAMZIH010005186">
    <property type="protein sequence ID" value="KAJ1675744.1"/>
    <property type="molecule type" value="Genomic_DNA"/>
</dbReference>
<sequence length="516" mass="54777">MSSNSGILRVQKEFKNFKKELPEGIDCWPLDEHLSAFRAALTIALLAVISGPQGTPYQDGYFYLDIDIGEGYPMKPPACRFRTRIYHPNIDEVGLICLDILKDKWRPSLSIAKLLISLQSLIAGPNPDDPLVAEVAHVYKEDRQLFNKLAREYTIKWATANQALDSENDPPMPSSNGPKLLTSSVPSPAPGIATFGKRSKKLKLSKNKAKTKASHWGAGRPAMATALDLASDSAPRLVPPCSTTPSAGATPTISPRLLDEPAGIDRGSRDESVETSTAPAAGCEDVDRPAQSRVAWDQRDSAAQQGCPIQSEGKAKKMYHRPQAATIPDAQKGLERHDGNDDDNDSDGEVGDCNNDCQNSSEVQTTPTVTSAGGEVCTTLDPEHRASSQTMSTGVTVSSDPSLHPAESGGGSSMRDPASDADPLSPPLAPMVSSSGKGKAKDVSASSDGYYSQGQRPLGHPPAQQSRAATGDPASDTRFATAAATAAACFVGVEIDLGLPPVRTSAKLSLLKRRRV</sequence>